<dbReference type="InterPro" id="IPR002068">
    <property type="entry name" value="A-crystallin/Hsp20_dom"/>
</dbReference>
<accession>A0A2M8ADE3</accession>
<comment type="caution">
    <text evidence="4">The sequence shown here is derived from an EMBL/GenBank/DDBJ whole genome shotgun (WGS) entry which is preliminary data.</text>
</comment>
<dbReference type="InterPro" id="IPR031107">
    <property type="entry name" value="Small_HSP"/>
</dbReference>
<sequence>MGNFFKKLAGFDNRNPEETSGEELKIKDGREANEWIDEDYEEGQLSIDVFQTPKMIVVKSTIAGVKPEDIDISINNDMLTIRGKREEKEEIKDEDYLYRECYWGSFSRSIILPVEVKAEEIEAVLENGVLTIALPKSKATKQISVKIKEK</sequence>
<proteinExistence type="inferred from homology"/>
<name>A0A2M8ADE3_9BACT</name>
<protein>
    <recommendedName>
        <fullName evidence="3">SHSP domain-containing protein</fullName>
    </recommendedName>
</protein>
<dbReference type="PROSITE" id="PS01031">
    <property type="entry name" value="SHSP"/>
    <property type="match status" value="1"/>
</dbReference>
<gene>
    <name evidence="4" type="ORF">CO116_03525</name>
</gene>
<evidence type="ECO:0000259" key="3">
    <source>
        <dbReference type="PROSITE" id="PS01031"/>
    </source>
</evidence>
<dbReference type="PANTHER" id="PTHR11527">
    <property type="entry name" value="HEAT-SHOCK PROTEIN 20 FAMILY MEMBER"/>
    <property type="match status" value="1"/>
</dbReference>
<dbReference type="CDD" id="cd06464">
    <property type="entry name" value="ACD_sHsps-like"/>
    <property type="match status" value="1"/>
</dbReference>
<organism evidence="4 5">
    <name type="scientific">Candidatus Falkowbacteria bacterium CG_4_9_14_3_um_filter_38_19</name>
    <dbReference type="NCBI Taxonomy" id="1974559"/>
    <lineage>
        <taxon>Bacteria</taxon>
        <taxon>Candidatus Falkowiibacteriota</taxon>
    </lineage>
</organism>
<evidence type="ECO:0000256" key="2">
    <source>
        <dbReference type="RuleBase" id="RU003616"/>
    </source>
</evidence>
<evidence type="ECO:0000256" key="1">
    <source>
        <dbReference type="PROSITE-ProRule" id="PRU00285"/>
    </source>
</evidence>
<dbReference type="Proteomes" id="UP000230611">
    <property type="component" value="Unassembled WGS sequence"/>
</dbReference>
<dbReference type="SUPFAM" id="SSF49764">
    <property type="entry name" value="HSP20-like chaperones"/>
    <property type="match status" value="1"/>
</dbReference>
<dbReference type="AlphaFoldDB" id="A0A2M8ADE3"/>
<feature type="domain" description="SHSP" evidence="3">
    <location>
        <begin position="38"/>
        <end position="150"/>
    </location>
</feature>
<dbReference type="Gene3D" id="2.60.40.790">
    <property type="match status" value="1"/>
</dbReference>
<reference evidence="5" key="1">
    <citation type="submission" date="2017-09" db="EMBL/GenBank/DDBJ databases">
        <title>Depth-based differentiation of microbial function through sediment-hosted aquifers and enrichment of novel symbionts in the deep terrestrial subsurface.</title>
        <authorList>
            <person name="Probst A.J."/>
            <person name="Ladd B."/>
            <person name="Jarett J.K."/>
            <person name="Geller-Mcgrath D.E."/>
            <person name="Sieber C.M.K."/>
            <person name="Emerson J.B."/>
            <person name="Anantharaman K."/>
            <person name="Thomas B.C."/>
            <person name="Malmstrom R."/>
            <person name="Stieglmeier M."/>
            <person name="Klingl A."/>
            <person name="Woyke T."/>
            <person name="Ryan C.M."/>
            <person name="Banfield J.F."/>
        </authorList>
    </citation>
    <scope>NUCLEOTIDE SEQUENCE [LARGE SCALE GENOMIC DNA]</scope>
</reference>
<dbReference type="InterPro" id="IPR008978">
    <property type="entry name" value="HSP20-like_chaperone"/>
</dbReference>
<dbReference type="Pfam" id="PF00011">
    <property type="entry name" value="HSP20"/>
    <property type="match status" value="1"/>
</dbReference>
<evidence type="ECO:0000313" key="5">
    <source>
        <dbReference type="Proteomes" id="UP000230611"/>
    </source>
</evidence>
<dbReference type="EMBL" id="PFUO01000162">
    <property type="protein sequence ID" value="PJB15579.1"/>
    <property type="molecule type" value="Genomic_DNA"/>
</dbReference>
<comment type="similarity">
    <text evidence="1 2">Belongs to the small heat shock protein (HSP20) family.</text>
</comment>
<evidence type="ECO:0000313" key="4">
    <source>
        <dbReference type="EMBL" id="PJB15579.1"/>
    </source>
</evidence>